<dbReference type="AlphaFoldDB" id="A0A915HHL3"/>
<name>A0A915HHL3_ROMCU</name>
<reference evidence="2" key="1">
    <citation type="submission" date="2022-11" db="UniProtKB">
        <authorList>
            <consortium name="WormBaseParasite"/>
        </authorList>
    </citation>
    <scope>IDENTIFICATION</scope>
</reference>
<keyword evidence="1" id="KW-1185">Reference proteome</keyword>
<dbReference type="Proteomes" id="UP000887565">
    <property type="component" value="Unplaced"/>
</dbReference>
<sequence length="173" mass="19745">MADLLALRLLKFLVNRLSKISPLRDDVDEKDESSSSFNSEFVVVKVRIAADERSESETMKATTTNFFLTPITPENESFQLLFHRQKVVYSVTSLALKKRNIPLRTCNPNEEDELDARNSFNYSVKVENGNSVFKSAANREIKLLKEEKYLKQKPTSKEVPITMSKLASCTSFK</sequence>
<protein>
    <submittedName>
        <fullName evidence="2">Uncharacterized protein</fullName>
    </submittedName>
</protein>
<proteinExistence type="predicted"/>
<evidence type="ECO:0000313" key="2">
    <source>
        <dbReference type="WBParaSite" id="nRc.2.0.1.t01492-RA"/>
    </source>
</evidence>
<organism evidence="1 2">
    <name type="scientific">Romanomermis culicivorax</name>
    <name type="common">Nematode worm</name>
    <dbReference type="NCBI Taxonomy" id="13658"/>
    <lineage>
        <taxon>Eukaryota</taxon>
        <taxon>Metazoa</taxon>
        <taxon>Ecdysozoa</taxon>
        <taxon>Nematoda</taxon>
        <taxon>Enoplea</taxon>
        <taxon>Dorylaimia</taxon>
        <taxon>Mermithida</taxon>
        <taxon>Mermithoidea</taxon>
        <taxon>Mermithidae</taxon>
        <taxon>Romanomermis</taxon>
    </lineage>
</organism>
<accession>A0A915HHL3</accession>
<evidence type="ECO:0000313" key="1">
    <source>
        <dbReference type="Proteomes" id="UP000887565"/>
    </source>
</evidence>
<dbReference type="WBParaSite" id="nRc.2.0.1.t01492-RA">
    <property type="protein sequence ID" value="nRc.2.0.1.t01492-RA"/>
    <property type="gene ID" value="nRc.2.0.1.g01492"/>
</dbReference>